<dbReference type="SMART" id="SM00530">
    <property type="entry name" value="HTH_XRE"/>
    <property type="match status" value="1"/>
</dbReference>
<feature type="domain" description="HTH cro/C1-type" evidence="1">
    <location>
        <begin position="6"/>
        <end position="64"/>
    </location>
</feature>
<comment type="caution">
    <text evidence="2">The sequence shown here is derived from an EMBL/GenBank/DDBJ whole genome shotgun (WGS) entry which is preliminary data.</text>
</comment>
<organism evidence="2 3">
    <name type="scientific">Chimaeribacter coloradensis</name>
    <dbReference type="NCBI Taxonomy" id="2060068"/>
    <lineage>
        <taxon>Bacteria</taxon>
        <taxon>Pseudomonadati</taxon>
        <taxon>Pseudomonadota</taxon>
        <taxon>Gammaproteobacteria</taxon>
        <taxon>Enterobacterales</taxon>
        <taxon>Yersiniaceae</taxon>
        <taxon>Chimaeribacter</taxon>
    </lineage>
</organism>
<sequence length="88" mass="9773">MLVKRLKEARVRAGLTQYKLGLLAGMEETTASSRMNQYEKGRHQPDQATASRIAQVLGLPLAWFYAEEDDLADAILQYWQCCAAGTPG</sequence>
<dbReference type="OrthoDB" id="6006530at2"/>
<dbReference type="SUPFAM" id="SSF47413">
    <property type="entry name" value="lambda repressor-like DNA-binding domains"/>
    <property type="match status" value="1"/>
</dbReference>
<name>A0A2N5DXN1_9GAMM</name>
<gene>
    <name evidence="2" type="ORF">CYR32_15515</name>
</gene>
<dbReference type="GO" id="GO:0003677">
    <property type="term" value="F:DNA binding"/>
    <property type="evidence" value="ECO:0007669"/>
    <property type="project" value="InterPro"/>
</dbReference>
<accession>A0A2N5DXN1</accession>
<keyword evidence="3" id="KW-1185">Reference proteome</keyword>
<dbReference type="RefSeq" id="WP_101826021.1">
    <property type="nucleotide sequence ID" value="NZ_PJZH01000019.1"/>
</dbReference>
<dbReference type="AlphaFoldDB" id="A0A2N5DXN1"/>
<evidence type="ECO:0000259" key="1">
    <source>
        <dbReference type="PROSITE" id="PS50943"/>
    </source>
</evidence>
<protein>
    <submittedName>
        <fullName evidence="2">Transcriptional regulator</fullName>
    </submittedName>
</protein>
<dbReference type="InterPro" id="IPR010982">
    <property type="entry name" value="Lambda_DNA-bd_dom_sf"/>
</dbReference>
<evidence type="ECO:0000313" key="2">
    <source>
        <dbReference type="EMBL" id="PLR32196.1"/>
    </source>
</evidence>
<dbReference type="PROSITE" id="PS50943">
    <property type="entry name" value="HTH_CROC1"/>
    <property type="match status" value="1"/>
</dbReference>
<dbReference type="CDD" id="cd00093">
    <property type="entry name" value="HTH_XRE"/>
    <property type="match status" value="1"/>
</dbReference>
<proteinExistence type="predicted"/>
<dbReference type="EMBL" id="PJZH01000019">
    <property type="protein sequence ID" value="PLR32196.1"/>
    <property type="molecule type" value="Genomic_DNA"/>
</dbReference>
<dbReference type="Pfam" id="PF01381">
    <property type="entry name" value="HTH_3"/>
    <property type="match status" value="1"/>
</dbReference>
<dbReference type="Proteomes" id="UP000234503">
    <property type="component" value="Unassembled WGS sequence"/>
</dbReference>
<evidence type="ECO:0000313" key="3">
    <source>
        <dbReference type="Proteomes" id="UP000234503"/>
    </source>
</evidence>
<dbReference type="InterPro" id="IPR001387">
    <property type="entry name" value="Cro/C1-type_HTH"/>
</dbReference>
<reference evidence="2 3" key="1">
    <citation type="submission" date="2017-12" db="EMBL/GenBank/DDBJ databases">
        <title>Characterization of six clinical isolates of Enterochimera gen. nov., a novel genus of the Yersiniaciae family and the three species Enterochimera arupensis sp. nov., Enterochimera coloradensis sp. nov, and Enterochimera californica sp. nov.</title>
        <authorList>
            <person name="Rossi A."/>
            <person name="Fisher M."/>
        </authorList>
    </citation>
    <scope>NUCLEOTIDE SEQUENCE [LARGE SCALE GENOMIC DNA]</scope>
    <source>
        <strain evidence="3">2016-Iso4</strain>
    </source>
</reference>
<dbReference type="Gene3D" id="1.10.260.40">
    <property type="entry name" value="lambda repressor-like DNA-binding domains"/>
    <property type="match status" value="1"/>
</dbReference>